<evidence type="ECO:0000313" key="2">
    <source>
        <dbReference type="EMBL" id="BBP43422.1"/>
    </source>
</evidence>
<dbReference type="AlphaFoldDB" id="A0A6F8PMT8"/>
<organism evidence="2 3">
    <name type="scientific">Thiosulfativibrio zosterae</name>
    <dbReference type="NCBI Taxonomy" id="2675053"/>
    <lineage>
        <taxon>Bacteria</taxon>
        <taxon>Pseudomonadati</taxon>
        <taxon>Pseudomonadota</taxon>
        <taxon>Gammaproteobacteria</taxon>
        <taxon>Thiotrichales</taxon>
        <taxon>Piscirickettsiaceae</taxon>
        <taxon>Thiosulfativibrio</taxon>
    </lineage>
</organism>
<sequence>MLNKTLLKMALIGLTSVSSFSAMANEAANILIENPFAREVPPTAMASASFMTLKNNSDQDIKLVSANSTVAKKVELHEHTHDNGVMKMRQIPNIVIPAHGETALQPGGLHIMLINLNQGIKAGDQVKVDLTFEDGSQKTVEMPVKSLMGMGGMKMHMQH</sequence>
<keyword evidence="1" id="KW-0732">Signal</keyword>
<feature type="signal peptide" evidence="1">
    <location>
        <begin position="1"/>
        <end position="24"/>
    </location>
</feature>
<dbReference type="EMBL" id="AP021888">
    <property type="protein sequence ID" value="BBP43422.1"/>
    <property type="molecule type" value="Genomic_DNA"/>
</dbReference>
<feature type="chain" id="PRO_5026211237" description="Transporter" evidence="1">
    <location>
        <begin position="25"/>
        <end position="159"/>
    </location>
</feature>
<dbReference type="PANTHER" id="PTHR36302:SF1">
    <property type="entry name" value="COPPER CHAPERONE PCU(A)C"/>
    <property type="match status" value="1"/>
</dbReference>
<dbReference type="InterPro" id="IPR036182">
    <property type="entry name" value="PCuAC_sf"/>
</dbReference>
<dbReference type="Pfam" id="PF04314">
    <property type="entry name" value="PCuAC"/>
    <property type="match status" value="1"/>
</dbReference>
<evidence type="ECO:0000256" key="1">
    <source>
        <dbReference type="SAM" id="SignalP"/>
    </source>
</evidence>
<proteinExistence type="predicted"/>
<dbReference type="KEGG" id="tzo:THMIRHAT_11680"/>
<accession>A0A6F8PMT8</accession>
<dbReference type="Gene3D" id="2.60.40.1890">
    <property type="entry name" value="PCu(A)C copper chaperone"/>
    <property type="match status" value="1"/>
</dbReference>
<dbReference type="RefSeq" id="WP_173291225.1">
    <property type="nucleotide sequence ID" value="NZ_AP021888.1"/>
</dbReference>
<evidence type="ECO:0008006" key="4">
    <source>
        <dbReference type="Google" id="ProtNLM"/>
    </source>
</evidence>
<name>A0A6F8PMT8_9GAMM</name>
<gene>
    <name evidence="2" type="ORF">THMIRHAT_11680</name>
</gene>
<evidence type="ECO:0000313" key="3">
    <source>
        <dbReference type="Proteomes" id="UP000501466"/>
    </source>
</evidence>
<dbReference type="Proteomes" id="UP000501466">
    <property type="component" value="Chromosome"/>
</dbReference>
<dbReference type="PANTHER" id="PTHR36302">
    <property type="entry name" value="BLR7088 PROTEIN"/>
    <property type="match status" value="1"/>
</dbReference>
<dbReference type="SUPFAM" id="SSF110087">
    <property type="entry name" value="DR1885-like metal-binding protein"/>
    <property type="match status" value="1"/>
</dbReference>
<dbReference type="InterPro" id="IPR058248">
    <property type="entry name" value="Lxx211020-like"/>
</dbReference>
<dbReference type="InterPro" id="IPR007410">
    <property type="entry name" value="LpqE-like"/>
</dbReference>
<protein>
    <recommendedName>
        <fullName evidence="4">Transporter</fullName>
    </recommendedName>
</protein>
<keyword evidence="3" id="KW-1185">Reference proteome</keyword>
<reference evidence="3" key="1">
    <citation type="submission" date="2019-11" db="EMBL/GenBank/DDBJ databases">
        <title>Isolation and characterization of two novel species in the genus Thiomicrorhabdus.</title>
        <authorList>
            <person name="Mochizuki J."/>
            <person name="Kojima H."/>
            <person name="Fukui M."/>
        </authorList>
    </citation>
    <scope>NUCLEOTIDE SEQUENCE [LARGE SCALE GENOMIC DNA]</scope>
    <source>
        <strain evidence="3">AkT22</strain>
    </source>
</reference>